<sequence length="176" mass="20973">MEKKRKKWIRDGTWNLIQERKDIKAKVNEIRQQEENGRLGAEYGKLNREIKKSAKKDKVRWTNKLAQEAEEAAATNNMRELYKITKILTNKSYNRNKPLYDKQKQLIETPEEQVKRWQGYYTELLEEGGMETEAANIEDNEERCELLNISTEKPSREEAKEASKHMRKNKYGKRTH</sequence>
<protein>
    <submittedName>
        <fullName evidence="3">Uncharacterized protein</fullName>
    </submittedName>
</protein>
<keyword evidence="1" id="KW-0175">Coiled coil</keyword>
<evidence type="ECO:0000313" key="4">
    <source>
        <dbReference type="Proteomes" id="UP001168821"/>
    </source>
</evidence>
<feature type="compositionally biased region" description="Basic and acidic residues" evidence="2">
    <location>
        <begin position="153"/>
        <end position="164"/>
    </location>
</feature>
<organism evidence="3 4">
    <name type="scientific">Zophobas morio</name>
    <dbReference type="NCBI Taxonomy" id="2755281"/>
    <lineage>
        <taxon>Eukaryota</taxon>
        <taxon>Metazoa</taxon>
        <taxon>Ecdysozoa</taxon>
        <taxon>Arthropoda</taxon>
        <taxon>Hexapoda</taxon>
        <taxon>Insecta</taxon>
        <taxon>Pterygota</taxon>
        <taxon>Neoptera</taxon>
        <taxon>Endopterygota</taxon>
        <taxon>Coleoptera</taxon>
        <taxon>Polyphaga</taxon>
        <taxon>Cucujiformia</taxon>
        <taxon>Tenebrionidae</taxon>
        <taxon>Zophobas</taxon>
    </lineage>
</organism>
<comment type="caution">
    <text evidence="3">The sequence shown here is derived from an EMBL/GenBank/DDBJ whole genome shotgun (WGS) entry which is preliminary data.</text>
</comment>
<dbReference type="AlphaFoldDB" id="A0AA38I5M3"/>
<proteinExistence type="predicted"/>
<accession>A0AA38I5M3</accession>
<evidence type="ECO:0000313" key="3">
    <source>
        <dbReference type="EMBL" id="KAJ3649998.1"/>
    </source>
</evidence>
<keyword evidence="4" id="KW-1185">Reference proteome</keyword>
<feature type="region of interest" description="Disordered" evidence="2">
    <location>
        <begin position="149"/>
        <end position="176"/>
    </location>
</feature>
<dbReference type="Proteomes" id="UP001168821">
    <property type="component" value="Unassembled WGS sequence"/>
</dbReference>
<name>A0AA38I5M3_9CUCU</name>
<feature type="compositionally biased region" description="Basic residues" evidence="2">
    <location>
        <begin position="165"/>
        <end position="176"/>
    </location>
</feature>
<evidence type="ECO:0000256" key="1">
    <source>
        <dbReference type="SAM" id="Coils"/>
    </source>
</evidence>
<reference evidence="3" key="1">
    <citation type="journal article" date="2023" name="G3 (Bethesda)">
        <title>Whole genome assemblies of Zophobas morio and Tenebrio molitor.</title>
        <authorList>
            <person name="Kaur S."/>
            <person name="Stinson S.A."/>
            <person name="diCenzo G.C."/>
        </authorList>
    </citation>
    <scope>NUCLEOTIDE SEQUENCE</scope>
    <source>
        <strain evidence="3">QUZm001</strain>
    </source>
</reference>
<dbReference type="EMBL" id="JALNTZ010000006">
    <property type="protein sequence ID" value="KAJ3649998.1"/>
    <property type="molecule type" value="Genomic_DNA"/>
</dbReference>
<gene>
    <name evidence="3" type="ORF">Zmor_021711</name>
</gene>
<feature type="coiled-coil region" evidence="1">
    <location>
        <begin position="16"/>
        <end position="71"/>
    </location>
</feature>
<evidence type="ECO:0000256" key="2">
    <source>
        <dbReference type="SAM" id="MobiDB-lite"/>
    </source>
</evidence>